<organism evidence="2">
    <name type="scientific">Naegleria gruberi</name>
    <name type="common">Amoeba</name>
    <dbReference type="NCBI Taxonomy" id="5762"/>
    <lineage>
        <taxon>Eukaryota</taxon>
        <taxon>Discoba</taxon>
        <taxon>Heterolobosea</taxon>
        <taxon>Tetramitia</taxon>
        <taxon>Eutetramitia</taxon>
        <taxon>Vahlkampfiidae</taxon>
        <taxon>Naegleria</taxon>
    </lineage>
</organism>
<dbReference type="VEuPathDB" id="AmoebaDB:NAEGRDRAFT_74162"/>
<keyword evidence="2" id="KW-1185">Reference proteome</keyword>
<dbReference type="InterPro" id="IPR015943">
    <property type="entry name" value="WD40/YVTN_repeat-like_dom_sf"/>
</dbReference>
<proteinExistence type="predicted"/>
<dbReference type="Gene3D" id="2.130.10.10">
    <property type="entry name" value="YVTN repeat-like/Quinoprotein amine dehydrogenase"/>
    <property type="match status" value="1"/>
</dbReference>
<accession>D2VYL4</accession>
<dbReference type="RefSeq" id="XP_002670878.1">
    <property type="nucleotide sequence ID" value="XM_002670832.1"/>
</dbReference>
<gene>
    <name evidence="1" type="ORF">NAEGRDRAFT_74162</name>
</gene>
<dbReference type="Proteomes" id="UP000006671">
    <property type="component" value="Unassembled WGS sequence"/>
</dbReference>
<dbReference type="GeneID" id="8857973"/>
<name>D2VYL4_NAEGR</name>
<evidence type="ECO:0000313" key="2">
    <source>
        <dbReference type="Proteomes" id="UP000006671"/>
    </source>
</evidence>
<dbReference type="EMBL" id="GG738911">
    <property type="protein sequence ID" value="EFC38134.1"/>
    <property type="molecule type" value="Genomic_DNA"/>
</dbReference>
<protein>
    <submittedName>
        <fullName evidence="1">Predicted protein</fullName>
    </submittedName>
</protein>
<evidence type="ECO:0000313" key="1">
    <source>
        <dbReference type="EMBL" id="EFC38134.1"/>
    </source>
</evidence>
<sequence length="300" mass="34831">MDDQAVITLIDLQPHIPTNLLAKFKKKLCSPVSIEFSQNFTKIKNLSEPDDSSIYNLVICQELNYLIAGANSVIVYDLITHERLLHIPFDDGIYSLDLEREFSGQLNLIISSSTNELFKYNFTEMIKNKEVGEPIWKAEMKFQHIWGVKCFKTEIYVIDYAQKMFVYDSKTGKLRDDIQIDLDRQLVDLVFTPEEEMIVCGVDQLHIMKFNENSATWEKIKTLENTTPNRCFSVWYEKKTRLIYLTDANGKIYILDRQFNILKTVTELESLSSPYGIVINDKNGELFLCNSGTKEILIYK</sequence>
<dbReference type="AlphaFoldDB" id="D2VYL4"/>
<dbReference type="SUPFAM" id="SSF101908">
    <property type="entry name" value="Putative isomerase YbhE"/>
    <property type="match status" value="1"/>
</dbReference>
<dbReference type="OrthoDB" id="72419at2759"/>
<dbReference type="InParanoid" id="D2VYL4"/>
<reference evidence="1 2" key="1">
    <citation type="journal article" date="2010" name="Cell">
        <title>The genome of Naegleria gruberi illuminates early eukaryotic versatility.</title>
        <authorList>
            <person name="Fritz-Laylin L.K."/>
            <person name="Prochnik S.E."/>
            <person name="Ginger M.L."/>
            <person name="Dacks J.B."/>
            <person name="Carpenter M.L."/>
            <person name="Field M.C."/>
            <person name="Kuo A."/>
            <person name="Paredez A."/>
            <person name="Chapman J."/>
            <person name="Pham J."/>
            <person name="Shu S."/>
            <person name="Neupane R."/>
            <person name="Cipriano M."/>
            <person name="Mancuso J."/>
            <person name="Tu H."/>
            <person name="Salamov A."/>
            <person name="Lindquist E."/>
            <person name="Shapiro H."/>
            <person name="Lucas S."/>
            <person name="Grigoriev I.V."/>
            <person name="Cande W.Z."/>
            <person name="Fulton C."/>
            <person name="Rokhsar D.S."/>
            <person name="Dawson S.C."/>
        </authorList>
    </citation>
    <scope>NUCLEOTIDE SEQUENCE [LARGE SCALE GENOMIC DNA]</scope>
    <source>
        <strain evidence="1 2">NEG-M</strain>
    </source>
</reference>
<dbReference type="KEGG" id="ngr:NAEGRDRAFT_74162"/>